<comment type="caution">
    <text evidence="2">The sequence shown here is derived from an EMBL/GenBank/DDBJ whole genome shotgun (WGS) entry which is preliminary data.</text>
</comment>
<protein>
    <submittedName>
        <fullName evidence="2">Uncharacterized protein</fullName>
    </submittedName>
</protein>
<keyword evidence="1" id="KW-0175">Coiled coil</keyword>
<organism evidence="2 3">
    <name type="scientific">Crepidotus variabilis</name>
    <dbReference type="NCBI Taxonomy" id="179855"/>
    <lineage>
        <taxon>Eukaryota</taxon>
        <taxon>Fungi</taxon>
        <taxon>Dikarya</taxon>
        <taxon>Basidiomycota</taxon>
        <taxon>Agaricomycotina</taxon>
        <taxon>Agaricomycetes</taxon>
        <taxon>Agaricomycetidae</taxon>
        <taxon>Agaricales</taxon>
        <taxon>Agaricineae</taxon>
        <taxon>Crepidotaceae</taxon>
        <taxon>Crepidotus</taxon>
    </lineage>
</organism>
<dbReference type="Proteomes" id="UP000807306">
    <property type="component" value="Unassembled WGS sequence"/>
</dbReference>
<dbReference type="AlphaFoldDB" id="A0A9P6JR96"/>
<evidence type="ECO:0000256" key="1">
    <source>
        <dbReference type="SAM" id="Coils"/>
    </source>
</evidence>
<gene>
    <name evidence="2" type="ORF">CPB83DRAFT_835046</name>
</gene>
<proteinExistence type="predicted"/>
<feature type="coiled-coil region" evidence="1">
    <location>
        <begin position="137"/>
        <end position="164"/>
    </location>
</feature>
<sequence length="192" mass="21951">MNNTKITQLLDAKTIDELTKKSEQVLIWLDLSIKIMGGDLRSLEMDVESVDKNYNLESCIWRESNFDNVCLDFLQSQQILWITNPHLLPSQPISTKKPLLSAINGTSKSDNSLAPPEIETAEFEKLGKECSEIENMLTSRRKEVESLNKKVKDLRKKKKECLEVAAVSDKQQINAINKLFGKLFKSIKKMEH</sequence>
<accession>A0A9P6JR96</accession>
<reference evidence="2" key="1">
    <citation type="submission" date="2020-11" db="EMBL/GenBank/DDBJ databases">
        <authorList>
            <consortium name="DOE Joint Genome Institute"/>
            <person name="Ahrendt S."/>
            <person name="Riley R."/>
            <person name="Andreopoulos W."/>
            <person name="Labutti K."/>
            <person name="Pangilinan J."/>
            <person name="Ruiz-Duenas F.J."/>
            <person name="Barrasa J.M."/>
            <person name="Sanchez-Garcia M."/>
            <person name="Camarero S."/>
            <person name="Miyauchi S."/>
            <person name="Serrano A."/>
            <person name="Linde D."/>
            <person name="Babiker R."/>
            <person name="Drula E."/>
            <person name="Ayuso-Fernandez I."/>
            <person name="Pacheco R."/>
            <person name="Padilla G."/>
            <person name="Ferreira P."/>
            <person name="Barriuso J."/>
            <person name="Kellner H."/>
            <person name="Castanera R."/>
            <person name="Alfaro M."/>
            <person name="Ramirez L."/>
            <person name="Pisabarro A.G."/>
            <person name="Kuo A."/>
            <person name="Tritt A."/>
            <person name="Lipzen A."/>
            <person name="He G."/>
            <person name="Yan M."/>
            <person name="Ng V."/>
            <person name="Cullen D."/>
            <person name="Martin F."/>
            <person name="Rosso M.-N."/>
            <person name="Henrissat B."/>
            <person name="Hibbett D."/>
            <person name="Martinez A.T."/>
            <person name="Grigoriev I.V."/>
        </authorList>
    </citation>
    <scope>NUCLEOTIDE SEQUENCE</scope>
    <source>
        <strain evidence="2">CBS 506.95</strain>
    </source>
</reference>
<evidence type="ECO:0000313" key="3">
    <source>
        <dbReference type="Proteomes" id="UP000807306"/>
    </source>
</evidence>
<keyword evidence="3" id="KW-1185">Reference proteome</keyword>
<evidence type="ECO:0000313" key="2">
    <source>
        <dbReference type="EMBL" id="KAF9529340.1"/>
    </source>
</evidence>
<dbReference type="EMBL" id="MU157846">
    <property type="protein sequence ID" value="KAF9529340.1"/>
    <property type="molecule type" value="Genomic_DNA"/>
</dbReference>
<name>A0A9P6JR96_9AGAR</name>